<evidence type="ECO:0000313" key="2">
    <source>
        <dbReference type="EMBL" id="GCB69878.1"/>
    </source>
</evidence>
<feature type="region of interest" description="Disordered" evidence="1">
    <location>
        <begin position="20"/>
        <end position="39"/>
    </location>
</feature>
<dbReference type="AlphaFoldDB" id="A0A401P9T3"/>
<proteinExistence type="predicted"/>
<keyword evidence="3" id="KW-1185">Reference proteome</keyword>
<accession>A0A401P9T3</accession>
<name>A0A401P9T3_SCYTO</name>
<sequence length="100" mass="11129">MAARACALVTLFHGRPKLKDSLKRESTRENLQTPNPSSQTLLRKELIPCPDAGSRLHVESLPGGHTWCWDRAGIHAEVTLEADRQVRARSSVTMVQTDLI</sequence>
<comment type="caution">
    <text evidence="2">The sequence shown here is derived from an EMBL/GenBank/DDBJ whole genome shotgun (WGS) entry which is preliminary data.</text>
</comment>
<evidence type="ECO:0000256" key="1">
    <source>
        <dbReference type="SAM" id="MobiDB-lite"/>
    </source>
</evidence>
<organism evidence="2 3">
    <name type="scientific">Scyliorhinus torazame</name>
    <name type="common">Cloudy catshark</name>
    <name type="synonym">Catulus torazame</name>
    <dbReference type="NCBI Taxonomy" id="75743"/>
    <lineage>
        <taxon>Eukaryota</taxon>
        <taxon>Metazoa</taxon>
        <taxon>Chordata</taxon>
        <taxon>Craniata</taxon>
        <taxon>Vertebrata</taxon>
        <taxon>Chondrichthyes</taxon>
        <taxon>Elasmobranchii</taxon>
        <taxon>Galeomorphii</taxon>
        <taxon>Galeoidea</taxon>
        <taxon>Carcharhiniformes</taxon>
        <taxon>Scyliorhinidae</taxon>
        <taxon>Scyliorhinus</taxon>
    </lineage>
</organism>
<evidence type="ECO:0000313" key="3">
    <source>
        <dbReference type="Proteomes" id="UP000288216"/>
    </source>
</evidence>
<protein>
    <submittedName>
        <fullName evidence="2">Uncharacterized protein</fullName>
    </submittedName>
</protein>
<feature type="compositionally biased region" description="Polar residues" evidence="1">
    <location>
        <begin position="29"/>
        <end position="39"/>
    </location>
</feature>
<dbReference type="Proteomes" id="UP000288216">
    <property type="component" value="Unassembled WGS sequence"/>
</dbReference>
<reference evidence="2 3" key="1">
    <citation type="journal article" date="2018" name="Nat. Ecol. Evol.">
        <title>Shark genomes provide insights into elasmobranch evolution and the origin of vertebrates.</title>
        <authorList>
            <person name="Hara Y"/>
            <person name="Yamaguchi K"/>
            <person name="Onimaru K"/>
            <person name="Kadota M"/>
            <person name="Koyanagi M"/>
            <person name="Keeley SD"/>
            <person name="Tatsumi K"/>
            <person name="Tanaka K"/>
            <person name="Motone F"/>
            <person name="Kageyama Y"/>
            <person name="Nozu R"/>
            <person name="Adachi N"/>
            <person name="Nishimura O"/>
            <person name="Nakagawa R"/>
            <person name="Tanegashima C"/>
            <person name="Kiyatake I"/>
            <person name="Matsumoto R"/>
            <person name="Murakumo K"/>
            <person name="Nishida K"/>
            <person name="Terakita A"/>
            <person name="Kuratani S"/>
            <person name="Sato K"/>
            <person name="Hyodo S Kuraku.S."/>
        </authorList>
    </citation>
    <scope>NUCLEOTIDE SEQUENCE [LARGE SCALE GENOMIC DNA]</scope>
</reference>
<dbReference type="EMBL" id="BFAA01004633">
    <property type="protein sequence ID" value="GCB69878.1"/>
    <property type="molecule type" value="Genomic_DNA"/>
</dbReference>
<gene>
    <name evidence="2" type="ORF">scyTo_0010657</name>
</gene>